<proteinExistence type="predicted"/>
<sequence length="423" mass="48157">MQLPTELFFRIMEACATLYAERLAEQDNHFPIAQGFESLSTVALDAFKKDLTSWLLVSVDWRDFCLSATQLWASIAILRPLPEDIARVKLWLKRSKTHPLTIRLEQSEFPEITEAQTTQKLINIFVSERLRWRKVSFELYSCPQIDIQSSVEMEHLGYASLALSSRDWIQEKVHTLWTDIFRASSSLNKIGFSISFSPFDLNLWQNIPWKNLNFIDLCLSIEIEIAIDLLRLCESVEVFCLHEIVPDGNRGEHNPGQLKKLFVLRNLHSLSLSTSKAELALLLRCIMAPNLQRVKIHYDSMARVGHIEDGVELEGLVLRSQLGLRSLRITCSNVRGENFQSMSFLSSSAMQSLQELAIHCSDDLMFALTAPTWNHTEGYFLPNLKCVGLCGHTAGKTKVWLNDVANLRRGVKVVDLNCGVYVT</sequence>
<evidence type="ECO:0008006" key="3">
    <source>
        <dbReference type="Google" id="ProtNLM"/>
    </source>
</evidence>
<evidence type="ECO:0000313" key="1">
    <source>
        <dbReference type="EMBL" id="TFK34283.1"/>
    </source>
</evidence>
<evidence type="ECO:0000313" key="2">
    <source>
        <dbReference type="Proteomes" id="UP000308652"/>
    </source>
</evidence>
<protein>
    <recommendedName>
        <fullName evidence="3">F-box domain-containing protein</fullName>
    </recommendedName>
</protein>
<dbReference type="OrthoDB" id="2903911at2759"/>
<gene>
    <name evidence="1" type="ORF">BDQ12DRAFT_763781</name>
</gene>
<dbReference type="EMBL" id="ML213634">
    <property type="protein sequence ID" value="TFK34283.1"/>
    <property type="molecule type" value="Genomic_DNA"/>
</dbReference>
<reference evidence="1 2" key="1">
    <citation type="journal article" date="2019" name="Nat. Ecol. Evol.">
        <title>Megaphylogeny resolves global patterns of mushroom evolution.</title>
        <authorList>
            <person name="Varga T."/>
            <person name="Krizsan K."/>
            <person name="Foldi C."/>
            <person name="Dima B."/>
            <person name="Sanchez-Garcia M."/>
            <person name="Sanchez-Ramirez S."/>
            <person name="Szollosi G.J."/>
            <person name="Szarkandi J.G."/>
            <person name="Papp V."/>
            <person name="Albert L."/>
            <person name="Andreopoulos W."/>
            <person name="Angelini C."/>
            <person name="Antonin V."/>
            <person name="Barry K.W."/>
            <person name="Bougher N.L."/>
            <person name="Buchanan P."/>
            <person name="Buyck B."/>
            <person name="Bense V."/>
            <person name="Catcheside P."/>
            <person name="Chovatia M."/>
            <person name="Cooper J."/>
            <person name="Damon W."/>
            <person name="Desjardin D."/>
            <person name="Finy P."/>
            <person name="Geml J."/>
            <person name="Haridas S."/>
            <person name="Hughes K."/>
            <person name="Justo A."/>
            <person name="Karasinski D."/>
            <person name="Kautmanova I."/>
            <person name="Kiss B."/>
            <person name="Kocsube S."/>
            <person name="Kotiranta H."/>
            <person name="LaButti K.M."/>
            <person name="Lechner B.E."/>
            <person name="Liimatainen K."/>
            <person name="Lipzen A."/>
            <person name="Lukacs Z."/>
            <person name="Mihaltcheva S."/>
            <person name="Morgado L.N."/>
            <person name="Niskanen T."/>
            <person name="Noordeloos M.E."/>
            <person name="Ohm R.A."/>
            <person name="Ortiz-Santana B."/>
            <person name="Ovrebo C."/>
            <person name="Racz N."/>
            <person name="Riley R."/>
            <person name="Savchenko A."/>
            <person name="Shiryaev A."/>
            <person name="Soop K."/>
            <person name="Spirin V."/>
            <person name="Szebenyi C."/>
            <person name="Tomsovsky M."/>
            <person name="Tulloss R.E."/>
            <person name="Uehling J."/>
            <person name="Grigoriev I.V."/>
            <person name="Vagvolgyi C."/>
            <person name="Papp T."/>
            <person name="Martin F.M."/>
            <person name="Miettinen O."/>
            <person name="Hibbett D.S."/>
            <person name="Nagy L.G."/>
        </authorList>
    </citation>
    <scope>NUCLEOTIDE SEQUENCE [LARGE SCALE GENOMIC DNA]</scope>
    <source>
        <strain evidence="1 2">CBS 166.37</strain>
    </source>
</reference>
<dbReference type="Proteomes" id="UP000308652">
    <property type="component" value="Unassembled WGS sequence"/>
</dbReference>
<name>A0A5C3LPS1_9AGAR</name>
<dbReference type="AlphaFoldDB" id="A0A5C3LPS1"/>
<accession>A0A5C3LPS1</accession>
<keyword evidence="2" id="KW-1185">Reference proteome</keyword>
<organism evidence="1 2">
    <name type="scientific">Crucibulum laeve</name>
    <dbReference type="NCBI Taxonomy" id="68775"/>
    <lineage>
        <taxon>Eukaryota</taxon>
        <taxon>Fungi</taxon>
        <taxon>Dikarya</taxon>
        <taxon>Basidiomycota</taxon>
        <taxon>Agaricomycotina</taxon>
        <taxon>Agaricomycetes</taxon>
        <taxon>Agaricomycetidae</taxon>
        <taxon>Agaricales</taxon>
        <taxon>Agaricineae</taxon>
        <taxon>Nidulariaceae</taxon>
        <taxon>Crucibulum</taxon>
    </lineage>
</organism>